<dbReference type="GO" id="GO:0015078">
    <property type="term" value="F:proton transmembrane transporter activity"/>
    <property type="evidence" value="ECO:0007669"/>
    <property type="project" value="InterPro"/>
</dbReference>
<evidence type="ECO:0000256" key="1">
    <source>
        <dbReference type="ARBA" id="ARBA00004304"/>
    </source>
</evidence>
<evidence type="ECO:0000256" key="5">
    <source>
        <dbReference type="ARBA" id="ARBA00022692"/>
    </source>
</evidence>
<feature type="transmembrane region" description="Helical" evidence="12">
    <location>
        <begin position="6"/>
        <end position="27"/>
    </location>
</feature>
<evidence type="ECO:0000256" key="3">
    <source>
        <dbReference type="ARBA" id="ARBA00022448"/>
    </source>
</evidence>
<evidence type="ECO:0000256" key="9">
    <source>
        <dbReference type="ARBA" id="ARBA00023128"/>
    </source>
</evidence>
<evidence type="ECO:0000256" key="4">
    <source>
        <dbReference type="ARBA" id="ARBA00022547"/>
    </source>
</evidence>
<keyword evidence="3 11" id="KW-0813">Transport</keyword>
<keyword evidence="7 12" id="KW-1133">Transmembrane helix</keyword>
<keyword evidence="5 11" id="KW-0812">Transmembrane</keyword>
<evidence type="ECO:0000256" key="8">
    <source>
        <dbReference type="ARBA" id="ARBA00023065"/>
    </source>
</evidence>
<evidence type="ECO:0000256" key="10">
    <source>
        <dbReference type="ARBA" id="ARBA00023136"/>
    </source>
</evidence>
<keyword evidence="6 11" id="KW-0375">Hydrogen ion transport</keyword>
<geneLocation type="mitochondrion" evidence="13"/>
<reference evidence="13" key="1">
    <citation type="submission" date="2020-05" db="EMBL/GenBank/DDBJ databases">
        <title>Mitogenomes confirm alternative initiation codons in sea star mitochondria.</title>
        <authorList>
            <person name="Quek Z.B.R."/>
            <person name="Chang J.J.M."/>
            <person name="Ip Y.C.A."/>
            <person name="Chan Y.K.S."/>
            <person name="Huang D."/>
        </authorList>
    </citation>
    <scope>NUCLEOTIDE SEQUENCE</scope>
</reference>
<dbReference type="GO" id="GO:0031966">
    <property type="term" value="C:mitochondrial membrane"/>
    <property type="evidence" value="ECO:0007669"/>
    <property type="project" value="UniProtKB-SubCell"/>
</dbReference>
<dbReference type="InterPro" id="IPR001421">
    <property type="entry name" value="ATP8_metazoa"/>
</dbReference>
<comment type="similarity">
    <text evidence="2 11">Belongs to the ATPase protein 8 family.</text>
</comment>
<keyword evidence="4 11" id="KW-0138">CF(0)</keyword>
<evidence type="ECO:0000313" key="13">
    <source>
        <dbReference type="EMBL" id="QOQ50832.1"/>
    </source>
</evidence>
<sequence length="55" mass="6522">MPQLNFAWWLMNFIIAWLTLAILITLISNKNIETNNITYPQPTAQLTNSNQWDWN</sequence>
<dbReference type="EMBL" id="MT444496">
    <property type="protein sequence ID" value="QOQ50832.1"/>
    <property type="molecule type" value="Genomic_DNA"/>
</dbReference>
<protein>
    <recommendedName>
        <fullName evidence="11">ATP synthase complex subunit 8</fullName>
    </recommendedName>
</protein>
<name>A0A7M1ILE4_9ECHI</name>
<keyword evidence="10 12" id="KW-0472">Membrane</keyword>
<accession>A0A7M1ILE4</accession>
<organism evidence="13">
    <name type="scientific">Luidia maculata</name>
    <dbReference type="NCBI Taxonomy" id="60584"/>
    <lineage>
        <taxon>Eukaryota</taxon>
        <taxon>Metazoa</taxon>
        <taxon>Echinodermata</taxon>
        <taxon>Eleutherozoa</taxon>
        <taxon>Asterozoa</taxon>
        <taxon>Asteroidea</taxon>
        <taxon>Valvatacea</taxon>
        <taxon>Paxillosida</taxon>
        <taxon>Luidiidae</taxon>
        <taxon>Luidia</taxon>
    </lineage>
</organism>
<evidence type="ECO:0000256" key="2">
    <source>
        <dbReference type="ARBA" id="ARBA00008892"/>
    </source>
</evidence>
<dbReference type="AlphaFoldDB" id="A0A7M1ILE4"/>
<dbReference type="Pfam" id="PF00895">
    <property type="entry name" value="ATP-synt_8"/>
    <property type="match status" value="1"/>
</dbReference>
<evidence type="ECO:0000256" key="6">
    <source>
        <dbReference type="ARBA" id="ARBA00022781"/>
    </source>
</evidence>
<proteinExistence type="inferred from homology"/>
<dbReference type="GO" id="GO:0015986">
    <property type="term" value="P:proton motive force-driven ATP synthesis"/>
    <property type="evidence" value="ECO:0007669"/>
    <property type="project" value="InterPro"/>
</dbReference>
<evidence type="ECO:0000256" key="12">
    <source>
        <dbReference type="SAM" id="Phobius"/>
    </source>
</evidence>
<evidence type="ECO:0000256" key="7">
    <source>
        <dbReference type="ARBA" id="ARBA00022989"/>
    </source>
</evidence>
<comment type="subcellular location">
    <subcellularLocation>
        <location evidence="1 11">Mitochondrion membrane</location>
        <topology evidence="1 11">Single-pass membrane protein</topology>
    </subcellularLocation>
</comment>
<keyword evidence="8 11" id="KW-0406">Ion transport</keyword>
<keyword evidence="9 11" id="KW-0496">Mitochondrion</keyword>
<dbReference type="GO" id="GO:0045259">
    <property type="term" value="C:proton-transporting ATP synthase complex"/>
    <property type="evidence" value="ECO:0007669"/>
    <property type="project" value="UniProtKB-KW"/>
</dbReference>
<evidence type="ECO:0000256" key="11">
    <source>
        <dbReference type="RuleBase" id="RU003661"/>
    </source>
</evidence>